<proteinExistence type="predicted"/>
<gene>
    <name evidence="2" type="ORF">I7I51_05223</name>
</gene>
<dbReference type="InterPro" id="IPR046366">
    <property type="entry name" value="MPAB"/>
</dbReference>
<reference evidence="2" key="1">
    <citation type="submission" date="2021-01" db="EMBL/GenBank/DDBJ databases">
        <title>Chromosome-level genome assembly of a human fungal pathogen reveals clustering of transcriptionally co-regulated genes.</title>
        <authorList>
            <person name="Voorhies M."/>
            <person name="Cohen S."/>
            <person name="Shea T.P."/>
            <person name="Petrus S."/>
            <person name="Munoz J.F."/>
            <person name="Poplawski S."/>
            <person name="Goldman W.E."/>
            <person name="Michael T."/>
            <person name="Cuomo C.A."/>
            <person name="Sil A."/>
            <person name="Beyhan S."/>
        </authorList>
    </citation>
    <scope>NUCLEOTIDE SEQUENCE</scope>
    <source>
        <strain evidence="2">WU24</strain>
    </source>
</reference>
<keyword evidence="1" id="KW-1133">Transmembrane helix</keyword>
<protein>
    <recommendedName>
        <fullName evidence="4">ER-bound oxygenase mpaB/mpaB'/Rubber oxygenase catalytic domain-containing protein</fullName>
    </recommendedName>
</protein>
<accession>A0A8A1M719</accession>
<keyword evidence="1" id="KW-0472">Membrane</keyword>
<name>A0A8A1M719_AJECA</name>
<evidence type="ECO:0000256" key="1">
    <source>
        <dbReference type="SAM" id="Phobius"/>
    </source>
</evidence>
<dbReference type="Proteomes" id="UP000663671">
    <property type="component" value="Chromosome 4"/>
</dbReference>
<evidence type="ECO:0000313" key="2">
    <source>
        <dbReference type="EMBL" id="QSS60424.1"/>
    </source>
</evidence>
<feature type="transmembrane region" description="Helical" evidence="1">
    <location>
        <begin position="302"/>
        <end position="322"/>
    </location>
</feature>
<dbReference type="VEuPathDB" id="FungiDB:I7I51_05223"/>
<organism evidence="2 3">
    <name type="scientific">Ajellomyces capsulatus</name>
    <name type="common">Darling's disease fungus</name>
    <name type="synonym">Histoplasma capsulatum</name>
    <dbReference type="NCBI Taxonomy" id="5037"/>
    <lineage>
        <taxon>Eukaryota</taxon>
        <taxon>Fungi</taxon>
        <taxon>Dikarya</taxon>
        <taxon>Ascomycota</taxon>
        <taxon>Pezizomycotina</taxon>
        <taxon>Eurotiomycetes</taxon>
        <taxon>Eurotiomycetidae</taxon>
        <taxon>Onygenales</taxon>
        <taxon>Ajellomycetaceae</taxon>
        <taxon>Histoplasma</taxon>
    </lineage>
</organism>
<sequence length="429" mass="49923">MSSAMSSAMDSFPIFSVAQTPLRTVKAWVPIPILGLVVYLVAVAVFRNRRVKKAGKKLNYPTRESMATMSNDDAWRILLDLSQMEFPFTYLKALQFALFRTYGIPTISKTLVQTGQFAKPEFSMKRYADTSVLISEFVGNSPTSERAKAAIARMNYLHNGYRMCGKILDDDMLFTLSLFTLEPIRWINRYEWRKASELEVCALGTFWKSVGDAMEISFENLPSSKVGFKDGIQFSEELRMWSEDYERRTMVPSEWNKRNADQTTAVLLWDYPLLVRPMARKMLFFLMDDRLREAMMYEKPHVLYRVAFGSIFKLRAWFLRYLSLPRPKFMRLRRVAPGTSAEARYNILNWEGAPFYIRPTFMNRWGPRAWFAWLCGMPLPGDDPNHCPNGYYIPDVGPKNFEGKGHDQVRKTMERLHTERTGKCPFLFK</sequence>
<dbReference type="EMBL" id="CP069110">
    <property type="protein sequence ID" value="QSS60424.1"/>
    <property type="molecule type" value="Genomic_DNA"/>
</dbReference>
<dbReference type="OrthoDB" id="545169at2759"/>
<keyword evidence="1" id="KW-0812">Transmembrane</keyword>
<evidence type="ECO:0008006" key="4">
    <source>
        <dbReference type="Google" id="ProtNLM"/>
    </source>
</evidence>
<evidence type="ECO:0000313" key="3">
    <source>
        <dbReference type="Proteomes" id="UP000663671"/>
    </source>
</evidence>
<feature type="transmembrane region" description="Helical" evidence="1">
    <location>
        <begin position="27"/>
        <end position="46"/>
    </location>
</feature>
<dbReference type="PANTHER" id="PTHR36124">
    <property type="match status" value="1"/>
</dbReference>
<dbReference type="GO" id="GO:0016491">
    <property type="term" value="F:oxidoreductase activity"/>
    <property type="evidence" value="ECO:0007669"/>
    <property type="project" value="InterPro"/>
</dbReference>
<dbReference type="AlphaFoldDB" id="A0A8A1M719"/>
<dbReference type="PANTHER" id="PTHR36124:SF1">
    <property type="entry name" value="ER-BOUND OXYGENASE MPAB_MPAB'_RUBBER OXYGENASE CATALYTIC DOMAIN-CONTAINING PROTEIN"/>
    <property type="match status" value="1"/>
</dbReference>